<keyword evidence="1 4" id="KW-0560">Oxidoreductase</keyword>
<dbReference type="EC" id="1.8.4.11" evidence="4"/>
<dbReference type="PANTHER" id="PTHR43774">
    <property type="entry name" value="PEPTIDE METHIONINE SULFOXIDE REDUCTASE"/>
    <property type="match status" value="1"/>
</dbReference>
<dbReference type="EMBL" id="CP038908">
    <property type="protein sequence ID" value="QGO07375.1"/>
    <property type="molecule type" value="Genomic_DNA"/>
</dbReference>
<gene>
    <name evidence="4 5" type="primary">msrA</name>
    <name evidence="5" type="ORF">Psal009_03321</name>
</gene>
<evidence type="ECO:0000256" key="2">
    <source>
        <dbReference type="ARBA" id="ARBA00047806"/>
    </source>
</evidence>
<evidence type="ECO:0000313" key="5">
    <source>
        <dbReference type="EMBL" id="QGO07375.1"/>
    </source>
</evidence>
<evidence type="ECO:0000256" key="3">
    <source>
        <dbReference type="ARBA" id="ARBA00048782"/>
    </source>
</evidence>
<protein>
    <recommendedName>
        <fullName evidence="4">Peptide methionine sulfoxide reductase MsrA</fullName>
        <shortName evidence="4">Protein-methionine-S-oxide reductase</shortName>
        <ecNumber evidence="4">1.8.4.11</ecNumber>
    </recommendedName>
    <alternativeName>
        <fullName evidence="4">Peptide-methionine (S)-S-oxide reductase</fullName>
        <shortName evidence="4">Peptide Met(O) reductase</shortName>
    </alternativeName>
</protein>
<dbReference type="GeneID" id="66742249"/>
<dbReference type="InterPro" id="IPR036509">
    <property type="entry name" value="Met_Sox_Rdtase_MsrA_sf"/>
</dbReference>
<comment type="catalytic activity">
    <reaction evidence="2 4">
        <text>L-methionyl-[protein] + [thioredoxin]-disulfide + H2O = L-methionyl-(S)-S-oxide-[protein] + [thioredoxin]-dithiol</text>
        <dbReference type="Rhea" id="RHEA:14217"/>
        <dbReference type="Rhea" id="RHEA-COMP:10698"/>
        <dbReference type="Rhea" id="RHEA-COMP:10700"/>
        <dbReference type="Rhea" id="RHEA-COMP:12313"/>
        <dbReference type="Rhea" id="RHEA-COMP:12315"/>
        <dbReference type="ChEBI" id="CHEBI:15377"/>
        <dbReference type="ChEBI" id="CHEBI:16044"/>
        <dbReference type="ChEBI" id="CHEBI:29950"/>
        <dbReference type="ChEBI" id="CHEBI:44120"/>
        <dbReference type="ChEBI" id="CHEBI:50058"/>
        <dbReference type="EC" id="1.8.4.11"/>
    </reaction>
</comment>
<evidence type="ECO:0000313" key="6">
    <source>
        <dbReference type="Proteomes" id="UP000422232"/>
    </source>
</evidence>
<evidence type="ECO:0000256" key="4">
    <source>
        <dbReference type="HAMAP-Rule" id="MF_01401"/>
    </source>
</evidence>
<proteinExistence type="inferred from homology"/>
<comment type="similarity">
    <text evidence="4">Belongs to the MsrA Met sulfoxide reductase family.</text>
</comment>
<dbReference type="NCBIfam" id="TIGR00401">
    <property type="entry name" value="msrA"/>
    <property type="match status" value="1"/>
</dbReference>
<name>A0A9Q6PTL3_PISSA</name>
<dbReference type="GO" id="GO:0008113">
    <property type="term" value="F:peptide-methionine (S)-S-oxide reductase activity"/>
    <property type="evidence" value="ECO:0007669"/>
    <property type="project" value="UniProtKB-UniRule"/>
</dbReference>
<reference evidence="5 6" key="1">
    <citation type="submission" date="2019-04" db="EMBL/GenBank/DDBJ databases">
        <title>Complete genome sequencing of Piscirickettsia salmonis strain Psal-009.</title>
        <authorList>
            <person name="Schober I."/>
            <person name="Bunk B."/>
            <person name="Sproer C."/>
            <person name="Carril G.P."/>
            <person name="Riedel T."/>
            <person name="Flores-Herrera P.A."/>
            <person name="Nourdin-Galindo G."/>
            <person name="Marshall S.H."/>
            <person name="Overmann J."/>
        </authorList>
    </citation>
    <scope>NUCLEOTIDE SEQUENCE [LARGE SCALE GENOMIC DNA]</scope>
    <source>
        <strain evidence="5 6">Psal-009</strain>
    </source>
</reference>
<comment type="catalytic activity">
    <reaction evidence="3 4">
        <text>[thioredoxin]-disulfide + L-methionine + H2O = L-methionine (S)-S-oxide + [thioredoxin]-dithiol</text>
        <dbReference type="Rhea" id="RHEA:19993"/>
        <dbReference type="Rhea" id="RHEA-COMP:10698"/>
        <dbReference type="Rhea" id="RHEA-COMP:10700"/>
        <dbReference type="ChEBI" id="CHEBI:15377"/>
        <dbReference type="ChEBI" id="CHEBI:29950"/>
        <dbReference type="ChEBI" id="CHEBI:50058"/>
        <dbReference type="ChEBI" id="CHEBI:57844"/>
        <dbReference type="ChEBI" id="CHEBI:58772"/>
        <dbReference type="EC" id="1.8.4.11"/>
    </reaction>
</comment>
<evidence type="ECO:0000256" key="1">
    <source>
        <dbReference type="ARBA" id="ARBA00023002"/>
    </source>
</evidence>
<organism evidence="5 6">
    <name type="scientific">Piscirickettsia salmonis</name>
    <dbReference type="NCBI Taxonomy" id="1238"/>
    <lineage>
        <taxon>Bacteria</taxon>
        <taxon>Pseudomonadati</taxon>
        <taxon>Pseudomonadota</taxon>
        <taxon>Gammaproteobacteria</taxon>
        <taxon>Thiotrichales</taxon>
        <taxon>Piscirickettsiaceae</taxon>
        <taxon>Piscirickettsia</taxon>
    </lineage>
</organism>
<sequence>MEKACFAAGCFWGVEASFRKLVGVIDTRVGYSGGHLANPSYDAVCSGQTGHAEAIEVDYDSAIISYLDLLNHFWQCHNPTTLNRQGPDEGSQYRSVIFYYSSAQHKCAEQSKAQQAVNFNEVIVTDIMPAGPFYLAEEYHQRYFEKRGECGACFIR</sequence>
<keyword evidence="6" id="KW-1185">Reference proteome</keyword>
<feature type="active site" evidence="4">
    <location>
        <position position="10"/>
    </location>
</feature>
<dbReference type="Proteomes" id="UP000422232">
    <property type="component" value="Chromosome"/>
</dbReference>
<dbReference type="SUPFAM" id="SSF55068">
    <property type="entry name" value="Peptide methionine sulfoxide reductase"/>
    <property type="match status" value="1"/>
</dbReference>
<dbReference type="PANTHER" id="PTHR43774:SF1">
    <property type="entry name" value="PEPTIDE METHIONINE SULFOXIDE REDUCTASE MSRA 2"/>
    <property type="match status" value="1"/>
</dbReference>
<dbReference type="AlphaFoldDB" id="A0A9Q6PTL3"/>
<dbReference type="RefSeq" id="WP_016210728.1">
    <property type="nucleotide sequence ID" value="NZ_CP012413.1"/>
</dbReference>
<comment type="function">
    <text evidence="4">Has an important function as a repair enzyme for proteins that have been inactivated by oxidation. Catalyzes the reversible oxidation-reduction of methionine sulfoxide in proteins to methionine.</text>
</comment>
<dbReference type="InterPro" id="IPR002569">
    <property type="entry name" value="Met_Sox_Rdtase_MsrA_dom"/>
</dbReference>
<dbReference type="Gene3D" id="3.30.1060.10">
    <property type="entry name" value="Peptide methionine sulphoxide reductase MsrA"/>
    <property type="match status" value="1"/>
</dbReference>
<accession>A0A9Q6PTL3</accession>
<dbReference type="Pfam" id="PF01625">
    <property type="entry name" value="PMSR"/>
    <property type="match status" value="1"/>
</dbReference>
<dbReference type="HAMAP" id="MF_01401">
    <property type="entry name" value="MsrA"/>
    <property type="match status" value="1"/>
</dbReference>